<comment type="caution">
    <text evidence="1">The sequence shown here is derived from an EMBL/GenBank/DDBJ whole genome shotgun (WGS) entry which is preliminary data.</text>
</comment>
<keyword evidence="2" id="KW-1185">Reference proteome</keyword>
<dbReference type="EMBL" id="CM009295">
    <property type="protein sequence ID" value="KAI9393494.1"/>
    <property type="molecule type" value="Genomic_DNA"/>
</dbReference>
<evidence type="ECO:0000313" key="2">
    <source>
        <dbReference type="Proteomes" id="UP000006729"/>
    </source>
</evidence>
<sequence>MCPYAYPHNHKLSGVFACCHLLCILLGVLDALLWGPGSFSVDEQGDFFTSSSFSVILSQFYFVFFPLVYLFFVLSSPPPISLCSCFLFAAYTCSSLSLQHCSLLFFNFSLYRLIFVISLMFLKFFCSGLVCF</sequence>
<protein>
    <submittedName>
        <fullName evidence="1">Uncharacterized protein</fullName>
    </submittedName>
</protein>
<evidence type="ECO:0000313" key="1">
    <source>
        <dbReference type="EMBL" id="KAI9393494.1"/>
    </source>
</evidence>
<accession>A0ACC0SW67</accession>
<gene>
    <name evidence="1" type="ORF">POPTR_006G242350v4</name>
</gene>
<proteinExistence type="predicted"/>
<dbReference type="Proteomes" id="UP000006729">
    <property type="component" value="Chromosome 6"/>
</dbReference>
<reference evidence="1 2" key="1">
    <citation type="journal article" date="2006" name="Science">
        <title>The genome of black cottonwood, Populus trichocarpa (Torr. &amp; Gray).</title>
        <authorList>
            <person name="Tuskan G.A."/>
            <person name="Difazio S."/>
            <person name="Jansson S."/>
            <person name="Bohlmann J."/>
            <person name="Grigoriev I."/>
            <person name="Hellsten U."/>
            <person name="Putnam N."/>
            <person name="Ralph S."/>
            <person name="Rombauts S."/>
            <person name="Salamov A."/>
            <person name="Schein J."/>
            <person name="Sterck L."/>
            <person name="Aerts A."/>
            <person name="Bhalerao R.R."/>
            <person name="Bhalerao R.P."/>
            <person name="Blaudez D."/>
            <person name="Boerjan W."/>
            <person name="Brun A."/>
            <person name="Brunner A."/>
            <person name="Busov V."/>
            <person name="Campbell M."/>
            <person name="Carlson J."/>
            <person name="Chalot M."/>
            <person name="Chapman J."/>
            <person name="Chen G.L."/>
            <person name="Cooper D."/>
            <person name="Coutinho P.M."/>
            <person name="Couturier J."/>
            <person name="Covert S."/>
            <person name="Cronk Q."/>
            <person name="Cunningham R."/>
            <person name="Davis J."/>
            <person name="Degroeve S."/>
            <person name="Dejardin A."/>
            <person name="Depamphilis C."/>
            <person name="Detter J."/>
            <person name="Dirks B."/>
            <person name="Dubchak I."/>
            <person name="Duplessis S."/>
            <person name="Ehlting J."/>
            <person name="Ellis B."/>
            <person name="Gendler K."/>
            <person name="Goodstein D."/>
            <person name="Gribskov M."/>
            <person name="Grimwood J."/>
            <person name="Groover A."/>
            <person name="Gunter L."/>
            <person name="Hamberger B."/>
            <person name="Heinze B."/>
            <person name="Helariutta Y."/>
            <person name="Henrissat B."/>
            <person name="Holligan D."/>
            <person name="Holt R."/>
            <person name="Huang W."/>
            <person name="Islam-Faridi N."/>
            <person name="Jones S."/>
            <person name="Jones-Rhoades M."/>
            <person name="Jorgensen R."/>
            <person name="Joshi C."/>
            <person name="Kangasjarvi J."/>
            <person name="Karlsson J."/>
            <person name="Kelleher C."/>
            <person name="Kirkpatrick R."/>
            <person name="Kirst M."/>
            <person name="Kohler A."/>
            <person name="Kalluri U."/>
            <person name="Larimer F."/>
            <person name="Leebens-Mack J."/>
            <person name="Leple J.C."/>
            <person name="Locascio P."/>
            <person name="Lou Y."/>
            <person name="Lucas S."/>
            <person name="Martin F."/>
            <person name="Montanini B."/>
            <person name="Napoli C."/>
            <person name="Nelson D.R."/>
            <person name="Nelson C."/>
            <person name="Nieminen K."/>
            <person name="Nilsson O."/>
            <person name="Pereda V."/>
            <person name="Peter G."/>
            <person name="Philippe R."/>
            <person name="Pilate G."/>
            <person name="Poliakov A."/>
            <person name="Razumovskaya J."/>
            <person name="Richardson P."/>
            <person name="Rinaldi C."/>
            <person name="Ritland K."/>
            <person name="Rouze P."/>
            <person name="Ryaboy D."/>
            <person name="Schmutz J."/>
            <person name="Schrader J."/>
            <person name="Segerman B."/>
            <person name="Shin H."/>
            <person name="Siddiqui A."/>
            <person name="Sterky F."/>
            <person name="Terry A."/>
            <person name="Tsai C.J."/>
            <person name="Uberbacher E."/>
            <person name="Unneberg P."/>
            <person name="Vahala J."/>
            <person name="Wall K."/>
            <person name="Wessler S."/>
            <person name="Yang G."/>
            <person name="Yin T."/>
            <person name="Douglas C."/>
            <person name="Marra M."/>
            <person name="Sandberg G."/>
            <person name="Van de Peer Y."/>
            <person name="Rokhsar D."/>
        </authorList>
    </citation>
    <scope>NUCLEOTIDE SEQUENCE [LARGE SCALE GENOMIC DNA]</scope>
    <source>
        <strain evidence="2">cv. Nisqually</strain>
    </source>
</reference>
<name>A0ACC0SW67_POPTR</name>
<organism evidence="1 2">
    <name type="scientific">Populus trichocarpa</name>
    <name type="common">Western balsam poplar</name>
    <name type="synonym">Populus balsamifera subsp. trichocarpa</name>
    <dbReference type="NCBI Taxonomy" id="3694"/>
    <lineage>
        <taxon>Eukaryota</taxon>
        <taxon>Viridiplantae</taxon>
        <taxon>Streptophyta</taxon>
        <taxon>Embryophyta</taxon>
        <taxon>Tracheophyta</taxon>
        <taxon>Spermatophyta</taxon>
        <taxon>Magnoliopsida</taxon>
        <taxon>eudicotyledons</taxon>
        <taxon>Gunneridae</taxon>
        <taxon>Pentapetalae</taxon>
        <taxon>rosids</taxon>
        <taxon>fabids</taxon>
        <taxon>Malpighiales</taxon>
        <taxon>Salicaceae</taxon>
        <taxon>Saliceae</taxon>
        <taxon>Populus</taxon>
    </lineage>
</organism>